<dbReference type="InterPro" id="IPR007497">
    <property type="entry name" value="SIMPL/DUF541"/>
</dbReference>
<dbReference type="Proteomes" id="UP000601597">
    <property type="component" value="Unassembled WGS sequence"/>
</dbReference>
<dbReference type="Pfam" id="PF04402">
    <property type="entry name" value="SIMPL"/>
    <property type="match status" value="1"/>
</dbReference>
<proteinExistence type="predicted"/>
<dbReference type="PANTHER" id="PTHR34387">
    <property type="entry name" value="SLR1258 PROTEIN"/>
    <property type="match status" value="1"/>
</dbReference>
<organism evidence="1 2">
    <name type="scientific">Marinobacter zhanjiangensis</name>
    <dbReference type="NCBI Taxonomy" id="578215"/>
    <lineage>
        <taxon>Bacteria</taxon>
        <taxon>Pseudomonadati</taxon>
        <taxon>Pseudomonadota</taxon>
        <taxon>Gammaproteobacteria</taxon>
        <taxon>Pseudomonadales</taxon>
        <taxon>Marinobacteraceae</taxon>
        <taxon>Marinobacter</taxon>
    </lineage>
</organism>
<dbReference type="PIRSF" id="PIRSF029033">
    <property type="entry name" value="UCP029033"/>
    <property type="match status" value="1"/>
</dbReference>
<dbReference type="EMBL" id="BMXV01000002">
    <property type="protein sequence ID" value="GGY65696.1"/>
    <property type="molecule type" value="Genomic_DNA"/>
</dbReference>
<name>A0ABQ3AVC0_9GAMM</name>
<reference evidence="2" key="1">
    <citation type="journal article" date="2019" name="Int. J. Syst. Evol. Microbiol.">
        <title>The Global Catalogue of Microorganisms (GCM) 10K type strain sequencing project: providing services to taxonomists for standard genome sequencing and annotation.</title>
        <authorList>
            <consortium name="The Broad Institute Genomics Platform"/>
            <consortium name="The Broad Institute Genome Sequencing Center for Infectious Disease"/>
            <person name="Wu L."/>
            <person name="Ma J."/>
        </authorList>
    </citation>
    <scope>NUCLEOTIDE SEQUENCE [LARGE SCALE GENOMIC DNA]</scope>
    <source>
        <strain evidence="2">KCTC 22280</strain>
    </source>
</reference>
<protein>
    <submittedName>
        <fullName evidence="1">SIMPL domain-containing protein</fullName>
    </submittedName>
</protein>
<dbReference type="InterPro" id="IPR052022">
    <property type="entry name" value="26kDa_periplasmic_antigen"/>
</dbReference>
<gene>
    <name evidence="1" type="ORF">GCM10007071_10580</name>
</gene>
<sequence>MKVLVSVVIGLSLIVAASLLRDGLTELRTGDRYVTVKGVAEKEVTADLALWPIRFAASGNTLEAAREKARSSRDGVMAFLSLQAISEEAVELQRMDVVDTQANNPYQPENGARKVIITQVLMVRTDEVDKVRQAARNVSDLVDSGVVLSSDYGPAGPTYLFTRLNDIKPEMISEATLAARESAQQFARDADAELGGLRRANQGVFQILARDQAPGVTADQQPFKTVRVVSTFDYYLQ</sequence>
<evidence type="ECO:0000313" key="2">
    <source>
        <dbReference type="Proteomes" id="UP000601597"/>
    </source>
</evidence>
<dbReference type="PANTHER" id="PTHR34387:SF2">
    <property type="entry name" value="SLR1258 PROTEIN"/>
    <property type="match status" value="1"/>
</dbReference>
<evidence type="ECO:0000313" key="1">
    <source>
        <dbReference type="EMBL" id="GGY65696.1"/>
    </source>
</evidence>
<accession>A0ABQ3AVC0</accession>
<keyword evidence="2" id="KW-1185">Reference proteome</keyword>
<dbReference type="RefSeq" id="WP_189573901.1">
    <property type="nucleotide sequence ID" value="NZ_BMXV01000002.1"/>
</dbReference>
<comment type="caution">
    <text evidence="1">The sequence shown here is derived from an EMBL/GenBank/DDBJ whole genome shotgun (WGS) entry which is preliminary data.</text>
</comment>
<dbReference type="InterPro" id="IPR016907">
    <property type="entry name" value="UCP029033"/>
</dbReference>